<proteinExistence type="predicted"/>
<dbReference type="Proteomes" id="UP000501374">
    <property type="component" value="Chromosome"/>
</dbReference>
<feature type="chain" id="PRO_5039342430" description="Lipoprotein" evidence="2">
    <location>
        <begin position="23"/>
        <end position="47"/>
    </location>
</feature>
<protein>
    <recommendedName>
        <fullName evidence="4">Lipoprotein</fullName>
    </recommendedName>
</protein>
<sequence>MKKRKYLLAIMSTILSVSFLCGCNGVDENEPDPTEEPSEEIQEKNNQ</sequence>
<feature type="compositionally biased region" description="Acidic residues" evidence="1">
    <location>
        <begin position="27"/>
        <end position="40"/>
    </location>
</feature>
<dbReference type="EMBL" id="CP035727">
    <property type="protein sequence ID" value="QQY96023.1"/>
    <property type="molecule type" value="Genomic_DNA"/>
</dbReference>
<dbReference type="PROSITE" id="PS51257">
    <property type="entry name" value="PROKAR_LIPOPROTEIN"/>
    <property type="match status" value="1"/>
</dbReference>
<dbReference type="AlphaFoldDB" id="A0A7U1GDV1"/>
<reference evidence="3" key="1">
    <citation type="submission" date="2020-12" db="EMBL/GenBank/DDBJ databases">
        <title>Identification and Characterization of Andalusicin N terminally Dimethylated Class III Lantibiotic from Bacillus thuringiensis sv. andalusiensis.</title>
        <authorList>
            <person name="Grigoreva A."/>
            <person name="Andreeva J."/>
            <person name="Serebryakova M."/>
            <person name="Garcia A.H."/>
            <person name="Slonova D."/>
            <person name="Nair S.K."/>
            <person name="Lippens G."/>
            <person name="Severinov K."/>
            <person name="Dubiley S."/>
        </authorList>
    </citation>
    <scope>NUCLEOTIDE SEQUENCE</scope>
    <source>
        <strain evidence="3">NRRL B-23139</strain>
    </source>
</reference>
<evidence type="ECO:0000256" key="1">
    <source>
        <dbReference type="SAM" id="MobiDB-lite"/>
    </source>
</evidence>
<evidence type="ECO:0000256" key="2">
    <source>
        <dbReference type="SAM" id="SignalP"/>
    </source>
</evidence>
<name>A0A7U1GDV1_BACTU</name>
<evidence type="ECO:0000313" key="3">
    <source>
        <dbReference type="EMBL" id="QQY96023.1"/>
    </source>
</evidence>
<feature type="region of interest" description="Disordered" evidence="1">
    <location>
        <begin position="25"/>
        <end position="47"/>
    </location>
</feature>
<accession>A0A7U1GDV1</accession>
<keyword evidence="2" id="KW-0732">Signal</keyword>
<feature type="signal peptide" evidence="2">
    <location>
        <begin position="1"/>
        <end position="22"/>
    </location>
</feature>
<organism evidence="3">
    <name type="scientific">Bacillus thuringiensis serovar andalousiensis</name>
    <dbReference type="NCBI Taxonomy" id="257985"/>
    <lineage>
        <taxon>Bacteria</taxon>
        <taxon>Bacillati</taxon>
        <taxon>Bacillota</taxon>
        <taxon>Bacilli</taxon>
        <taxon>Bacillales</taxon>
        <taxon>Bacillaceae</taxon>
        <taxon>Bacillus</taxon>
        <taxon>Bacillus cereus group</taxon>
    </lineage>
</organism>
<gene>
    <name evidence="3" type="ORF">EVG22_32545</name>
</gene>
<dbReference type="RefSeq" id="WP_172555909.1">
    <property type="nucleotide sequence ID" value="NZ_CP035727.2"/>
</dbReference>
<evidence type="ECO:0008006" key="4">
    <source>
        <dbReference type="Google" id="ProtNLM"/>
    </source>
</evidence>